<name>K6Z5J9_9ALTE</name>
<gene>
    <name evidence="1" type="ORF">GMES_3390</name>
</gene>
<evidence type="ECO:0000313" key="2">
    <source>
        <dbReference type="Proteomes" id="UP000006263"/>
    </source>
</evidence>
<dbReference type="AlphaFoldDB" id="K6Z5J9"/>
<dbReference type="Proteomes" id="UP000006263">
    <property type="component" value="Unassembled WGS sequence"/>
</dbReference>
<reference evidence="1 2" key="1">
    <citation type="journal article" date="2017" name="Antonie Van Leeuwenhoek">
        <title>Rhizobium rhizosphaerae sp. nov., a novel species isolated from rice rhizosphere.</title>
        <authorList>
            <person name="Zhao J.J."/>
            <person name="Zhang J."/>
            <person name="Zhang R.J."/>
            <person name="Zhang C.W."/>
            <person name="Yin H.Q."/>
            <person name="Zhang X.X."/>
        </authorList>
    </citation>
    <scope>NUCLEOTIDE SEQUENCE [LARGE SCALE GENOMIC DNA]</scope>
    <source>
        <strain evidence="1 2">KMM 241</strain>
    </source>
</reference>
<dbReference type="EMBL" id="BAEP01000065">
    <property type="protein sequence ID" value="GAC25667.1"/>
    <property type="molecule type" value="Genomic_DNA"/>
</dbReference>
<organism evidence="1 2">
    <name type="scientific">Paraglaciecola mesophila KMM 241</name>
    <dbReference type="NCBI Taxonomy" id="1128912"/>
    <lineage>
        <taxon>Bacteria</taxon>
        <taxon>Pseudomonadati</taxon>
        <taxon>Pseudomonadota</taxon>
        <taxon>Gammaproteobacteria</taxon>
        <taxon>Alteromonadales</taxon>
        <taxon>Alteromonadaceae</taxon>
        <taxon>Paraglaciecola</taxon>
    </lineage>
</organism>
<proteinExistence type="predicted"/>
<evidence type="ECO:0000313" key="1">
    <source>
        <dbReference type="EMBL" id="GAC25667.1"/>
    </source>
</evidence>
<comment type="caution">
    <text evidence="1">The sequence shown here is derived from an EMBL/GenBank/DDBJ whole genome shotgun (WGS) entry which is preliminary data.</text>
</comment>
<accession>K6Z5J9</accession>
<sequence>MIYSGYDSTHIAIFLPLIVNEKINRKPLYFPVITPHSLNTVDLHNVLD</sequence>
<protein>
    <submittedName>
        <fullName evidence="1">Uncharacterized protein</fullName>
    </submittedName>
</protein>